<comment type="subcellular location">
    <subcellularLocation>
        <location evidence="1">Cell outer membrane</location>
    </subcellularLocation>
</comment>
<gene>
    <name evidence="9" type="ORF">B0I21_107171</name>
</gene>
<dbReference type="Pfam" id="PF07980">
    <property type="entry name" value="SusD_RagB"/>
    <property type="match status" value="2"/>
</dbReference>
<name>A0A4R7CVY5_9SPHI</name>
<evidence type="ECO:0000259" key="7">
    <source>
        <dbReference type="Pfam" id="PF07980"/>
    </source>
</evidence>
<feature type="domain" description="RagB/SusD" evidence="7">
    <location>
        <begin position="539"/>
        <end position="629"/>
    </location>
</feature>
<dbReference type="GO" id="GO:0009279">
    <property type="term" value="C:cell outer membrane"/>
    <property type="evidence" value="ECO:0007669"/>
    <property type="project" value="UniProtKB-SubCell"/>
</dbReference>
<keyword evidence="10" id="KW-1185">Reference proteome</keyword>
<evidence type="ECO:0000313" key="9">
    <source>
        <dbReference type="EMBL" id="TDS11821.1"/>
    </source>
</evidence>
<evidence type="ECO:0000256" key="3">
    <source>
        <dbReference type="ARBA" id="ARBA00022729"/>
    </source>
</evidence>
<comment type="similarity">
    <text evidence="2">Belongs to the SusD family.</text>
</comment>
<evidence type="ECO:0000259" key="8">
    <source>
        <dbReference type="Pfam" id="PF14322"/>
    </source>
</evidence>
<evidence type="ECO:0000256" key="1">
    <source>
        <dbReference type="ARBA" id="ARBA00004442"/>
    </source>
</evidence>
<dbReference type="InterPro" id="IPR033985">
    <property type="entry name" value="SusD-like_N"/>
</dbReference>
<evidence type="ECO:0000256" key="5">
    <source>
        <dbReference type="ARBA" id="ARBA00023237"/>
    </source>
</evidence>
<accession>A0A4R7CVY5</accession>
<evidence type="ECO:0000313" key="10">
    <source>
        <dbReference type="Proteomes" id="UP000294752"/>
    </source>
</evidence>
<keyword evidence="3 6" id="KW-0732">Signal</keyword>
<dbReference type="InterPro" id="IPR012944">
    <property type="entry name" value="SusD_RagB_dom"/>
</dbReference>
<dbReference type="Gene3D" id="1.25.40.390">
    <property type="match status" value="2"/>
</dbReference>
<evidence type="ECO:0000256" key="2">
    <source>
        <dbReference type="ARBA" id="ARBA00006275"/>
    </source>
</evidence>
<dbReference type="InterPro" id="IPR011990">
    <property type="entry name" value="TPR-like_helical_dom_sf"/>
</dbReference>
<evidence type="ECO:0000256" key="6">
    <source>
        <dbReference type="SAM" id="SignalP"/>
    </source>
</evidence>
<dbReference type="EMBL" id="SNZV01000007">
    <property type="protein sequence ID" value="TDS11821.1"/>
    <property type="molecule type" value="Genomic_DNA"/>
</dbReference>
<reference evidence="9 10" key="1">
    <citation type="submission" date="2019-03" db="EMBL/GenBank/DDBJ databases">
        <title>Genomic Encyclopedia of Type Strains, Phase III (KMG-III): the genomes of soil and plant-associated and newly described type strains.</title>
        <authorList>
            <person name="Whitman W."/>
        </authorList>
    </citation>
    <scope>NUCLEOTIDE SEQUENCE [LARGE SCALE GENOMIC DNA]</scope>
    <source>
        <strain evidence="9 10">CGMCC 1.12801</strain>
    </source>
</reference>
<dbReference type="PROSITE" id="PS51257">
    <property type="entry name" value="PROKAR_LIPOPROTEIN"/>
    <property type="match status" value="1"/>
</dbReference>
<organism evidence="9 10">
    <name type="scientific">Sphingobacterium paludis</name>
    <dbReference type="NCBI Taxonomy" id="1476465"/>
    <lineage>
        <taxon>Bacteria</taxon>
        <taxon>Pseudomonadati</taxon>
        <taxon>Bacteroidota</taxon>
        <taxon>Sphingobacteriia</taxon>
        <taxon>Sphingobacteriales</taxon>
        <taxon>Sphingobacteriaceae</taxon>
        <taxon>Sphingobacterium</taxon>
    </lineage>
</organism>
<dbReference type="Pfam" id="PF14322">
    <property type="entry name" value="SusD-like_3"/>
    <property type="match status" value="1"/>
</dbReference>
<feature type="domain" description="SusD-like N-terminal" evidence="8">
    <location>
        <begin position="102"/>
        <end position="231"/>
    </location>
</feature>
<feature type="domain" description="RagB/SusD" evidence="7">
    <location>
        <begin position="370"/>
        <end position="439"/>
    </location>
</feature>
<keyword evidence="4" id="KW-0472">Membrane</keyword>
<feature type="chain" id="PRO_5020254884" evidence="6">
    <location>
        <begin position="26"/>
        <end position="629"/>
    </location>
</feature>
<evidence type="ECO:0000256" key="4">
    <source>
        <dbReference type="ARBA" id="ARBA00023136"/>
    </source>
</evidence>
<feature type="signal peptide" evidence="6">
    <location>
        <begin position="1"/>
        <end position="25"/>
    </location>
</feature>
<comment type="caution">
    <text evidence="9">The sequence shown here is derived from an EMBL/GenBank/DDBJ whole genome shotgun (WGS) entry which is preliminary data.</text>
</comment>
<dbReference type="SUPFAM" id="SSF48452">
    <property type="entry name" value="TPR-like"/>
    <property type="match status" value="1"/>
</dbReference>
<protein>
    <submittedName>
        <fullName evidence="9">Putative outer membrane starch-binding protein</fullName>
    </submittedName>
</protein>
<keyword evidence="5" id="KW-0998">Cell outer membrane</keyword>
<sequence>MKRFSNRLNIYIWSLLLSAAASITACTKTLEVDPYSYFTSSTFFANEDEAYMATLGVYEIMSSLDTYGWFIPLVFDAATDVGQMAPGADDYRNIGHYLGISQNPTFYTVWSKLYNGIDRANVVIEKIPQMEQFNSGSAAAKNNLNRMLGEAKFLRGFYAAELVRLWGDVPFKTQRSQAGDELRGALVDRYEIYAQIIKDMQEAAELLPAELPKDERVNRWAAKAMLAKVALLAGGYSLRANGQMERPADYRRYYELAKGLIDEVIAAQVYKLNPVYSQIFKNQSQHVFDPTENIFEIAFYNPAGQRGNASWVGHYNAPITANGVYGSTNPRWRAMKPFYASFHAGDLRRDFSIASYSINALGNRVPLFTARQDETWAPGKWSREYQTNSPLERAYTHINWVVMRYADLLLLRAEVENELNDGPNAVAYEAINQVRRRAFGIDNAGSQISVAMTNAGTGYGSPINVLFSVEGGGGSDASIAATTLVAGTGAIGNVVVLNAGKGYTAAPTVTVRSVNGSGRGATAVARLVPKPTASSVELQAGLSKDAFFQAVVSERGWELCFEGMRRADLIRWNLLAFKIQETTAALRAIRANYSYEAGINFRAGKHELWPFPSNETDVNKNINRNNPGY</sequence>
<dbReference type="RefSeq" id="WP_133641274.1">
    <property type="nucleotide sequence ID" value="NZ_SNZV01000007.1"/>
</dbReference>
<dbReference type="AlphaFoldDB" id="A0A4R7CVY5"/>
<dbReference type="Proteomes" id="UP000294752">
    <property type="component" value="Unassembled WGS sequence"/>
</dbReference>
<proteinExistence type="inferred from homology"/>
<dbReference type="OrthoDB" id="5694214at2"/>